<feature type="domain" description="DUF4397" evidence="1">
    <location>
        <begin position="57"/>
        <end position="173"/>
    </location>
</feature>
<organism evidence="2 3">
    <name type="scientific">Olivibacter ginsenosidimutans</name>
    <dbReference type="NCBI Taxonomy" id="1176537"/>
    <lineage>
        <taxon>Bacteria</taxon>
        <taxon>Pseudomonadati</taxon>
        <taxon>Bacteroidota</taxon>
        <taxon>Sphingobacteriia</taxon>
        <taxon>Sphingobacteriales</taxon>
        <taxon>Sphingobacteriaceae</taxon>
        <taxon>Olivibacter</taxon>
    </lineage>
</organism>
<accession>A0ABP9BB67</accession>
<evidence type="ECO:0000313" key="2">
    <source>
        <dbReference type="EMBL" id="GAA4793141.1"/>
    </source>
</evidence>
<protein>
    <recommendedName>
        <fullName evidence="1">DUF4397 domain-containing protein</fullName>
    </recommendedName>
</protein>
<dbReference type="EMBL" id="BAABIQ010000033">
    <property type="protein sequence ID" value="GAA4793141.1"/>
    <property type="molecule type" value="Genomic_DNA"/>
</dbReference>
<gene>
    <name evidence="2" type="ORF">GCM10023231_21680</name>
</gene>
<name>A0ABP9BB67_9SPHI</name>
<dbReference type="InterPro" id="IPR025510">
    <property type="entry name" value="DUF4397"/>
</dbReference>
<sequence>MNKDLLVYVLSTSMDITGLLKKKKNKWIYLFSVIIATLFLSSCLKDNDGENGDIPAALVSFVHSSPDAGELIVGVNGYQVNTQSFKFGDRIIYQYVYPGGNQFQINDASSNKKLDAKNWNLEGGACYSIFAVDRLDTIQLLGVKDFYVNDVPKDGFAKVRFINLCPDSVSLDLKANDIDTLLASQKKFKQNTTFGDIKADDNTSYDITIVNHATGSPLHKTTFKPKQGQYYTIMAAGLMDTEVEAQKLNAFILKHD</sequence>
<dbReference type="RefSeq" id="WP_345231797.1">
    <property type="nucleotide sequence ID" value="NZ_BAABIQ010000033.1"/>
</dbReference>
<comment type="caution">
    <text evidence="2">The sequence shown here is derived from an EMBL/GenBank/DDBJ whole genome shotgun (WGS) entry which is preliminary data.</text>
</comment>
<proteinExistence type="predicted"/>
<evidence type="ECO:0000313" key="3">
    <source>
        <dbReference type="Proteomes" id="UP001501411"/>
    </source>
</evidence>
<reference evidence="3" key="1">
    <citation type="journal article" date="2019" name="Int. J. Syst. Evol. Microbiol.">
        <title>The Global Catalogue of Microorganisms (GCM) 10K type strain sequencing project: providing services to taxonomists for standard genome sequencing and annotation.</title>
        <authorList>
            <consortium name="The Broad Institute Genomics Platform"/>
            <consortium name="The Broad Institute Genome Sequencing Center for Infectious Disease"/>
            <person name="Wu L."/>
            <person name="Ma J."/>
        </authorList>
    </citation>
    <scope>NUCLEOTIDE SEQUENCE [LARGE SCALE GENOMIC DNA]</scope>
    <source>
        <strain evidence="3">JCM 18200</strain>
    </source>
</reference>
<keyword evidence="3" id="KW-1185">Reference proteome</keyword>
<dbReference type="Pfam" id="PF14344">
    <property type="entry name" value="DUF4397"/>
    <property type="match status" value="1"/>
</dbReference>
<evidence type="ECO:0000259" key="1">
    <source>
        <dbReference type="Pfam" id="PF14344"/>
    </source>
</evidence>
<dbReference type="Proteomes" id="UP001501411">
    <property type="component" value="Unassembled WGS sequence"/>
</dbReference>